<dbReference type="EMBL" id="QTSX02001066">
    <property type="protein sequence ID" value="KAJ9083242.1"/>
    <property type="molecule type" value="Genomic_DNA"/>
</dbReference>
<gene>
    <name evidence="1" type="ORF">DSO57_1036586</name>
</gene>
<organism evidence="1 2">
    <name type="scientific">Entomophthora muscae</name>
    <dbReference type="NCBI Taxonomy" id="34485"/>
    <lineage>
        <taxon>Eukaryota</taxon>
        <taxon>Fungi</taxon>
        <taxon>Fungi incertae sedis</taxon>
        <taxon>Zoopagomycota</taxon>
        <taxon>Entomophthoromycotina</taxon>
        <taxon>Entomophthoromycetes</taxon>
        <taxon>Entomophthorales</taxon>
        <taxon>Entomophthoraceae</taxon>
        <taxon>Entomophthora</taxon>
    </lineage>
</organism>
<comment type="caution">
    <text evidence="1">The sequence shown here is derived from an EMBL/GenBank/DDBJ whole genome shotgun (WGS) entry which is preliminary data.</text>
</comment>
<dbReference type="Proteomes" id="UP001165960">
    <property type="component" value="Unassembled WGS sequence"/>
</dbReference>
<keyword evidence="2" id="KW-1185">Reference proteome</keyword>
<evidence type="ECO:0000313" key="2">
    <source>
        <dbReference type="Proteomes" id="UP001165960"/>
    </source>
</evidence>
<proteinExistence type="predicted"/>
<sequence length="226" mass="24942">MSAHNSNQISLRQVYQGLMAGMTKKDCNTFMQMPRPSQVRFLNQLLPANTCQLRPQDCDTTVAGSEHGIVTPAKGDGEANSIFAEAEAPLFQLPCLGFKDLLDWSNNIVLKTALSPIVTPSALLCAHCNSKELPSAYPAIINWFEISHHEEMLYMYVQVLFAKDDTVTPICLGACYHSSYNVEWLIGEVDLCLHVTVKENSGFSFQHSTPSPSATSMYVRLLASGH</sequence>
<name>A0ACC2U8K3_9FUNG</name>
<protein>
    <submittedName>
        <fullName evidence="1">Uncharacterized protein</fullName>
    </submittedName>
</protein>
<accession>A0ACC2U8K3</accession>
<evidence type="ECO:0000313" key="1">
    <source>
        <dbReference type="EMBL" id="KAJ9083242.1"/>
    </source>
</evidence>
<reference evidence="1" key="1">
    <citation type="submission" date="2022-04" db="EMBL/GenBank/DDBJ databases">
        <title>Genome of the entomopathogenic fungus Entomophthora muscae.</title>
        <authorList>
            <person name="Elya C."/>
            <person name="Lovett B.R."/>
            <person name="Lee E."/>
            <person name="Macias A.M."/>
            <person name="Hajek A.E."/>
            <person name="De Bivort B.L."/>
            <person name="Kasson M.T."/>
            <person name="De Fine Licht H.H."/>
            <person name="Stajich J.E."/>
        </authorList>
    </citation>
    <scope>NUCLEOTIDE SEQUENCE</scope>
    <source>
        <strain evidence="1">Berkeley</strain>
    </source>
</reference>